<reference evidence="4" key="1">
    <citation type="submission" date="2022-10" db="EMBL/GenBank/DDBJ databases">
        <title>Tapping the CABI collections for fungal endophytes: first genome assemblies for Collariella, Neodidymelliopsis, Ascochyta clinopodiicola, Didymella pomorum, Didymosphaeria variabile, Neocosmospora piperis and Neocucurbitaria cava.</title>
        <authorList>
            <person name="Hill R."/>
        </authorList>
    </citation>
    <scope>NUCLEOTIDE SEQUENCE</scope>
    <source>
        <strain evidence="4">IMI 355082</strain>
    </source>
</reference>
<keyword evidence="5" id="KW-1185">Reference proteome</keyword>
<dbReference type="InterPro" id="IPR002347">
    <property type="entry name" value="SDR_fam"/>
</dbReference>
<comment type="caution">
    <text evidence="4">The sequence shown here is derived from an EMBL/GenBank/DDBJ whole genome shotgun (WGS) entry which is preliminary data.</text>
</comment>
<dbReference type="SUPFAM" id="SSF51735">
    <property type="entry name" value="NAD(P)-binding Rossmann-fold domains"/>
    <property type="match status" value="1"/>
</dbReference>
<sequence length="328" mass="35532">MTNASKPVYTLPPDAVWLITGCSSGLGLSLAKLIAAHPTQRIVATARNSERLKTLLPSESPRLLLVELDVTSGNSITEALVKVLKHPGFGRIDVLVNNAGYGLVGDTEVSLPKSSIALHSSDAEHAKARALIETNFWGVAQLTLHAMRIMRETNAESGQQGGVVVQISSMGGFMGFAGNAWYHAAKFAVEGFTESVSREVRPEWNIHFTIAEPGGIDTQYATSSLARLAPHPAYAAPDTPARVLIAATDNPEFRKGWSKADNMSKAIYEVVGRTKTIPIRFPLGTASFGILREEVNTMAKEFDEIKYISLGVDTDEETAPLTEYYRFA</sequence>
<gene>
    <name evidence="4" type="ORF">N0V93_010183</name>
</gene>
<dbReference type="PRINTS" id="PR00080">
    <property type="entry name" value="SDRFAMILY"/>
</dbReference>
<dbReference type="Gene3D" id="3.40.50.720">
    <property type="entry name" value="NAD(P)-binding Rossmann-like Domain"/>
    <property type="match status" value="1"/>
</dbReference>
<accession>A0A9W9CT57</accession>
<dbReference type="PANTHER" id="PTHR43976:SF16">
    <property type="entry name" value="SHORT-CHAIN DEHYDROGENASE_REDUCTASE FAMILY PROTEIN"/>
    <property type="match status" value="1"/>
</dbReference>
<dbReference type="OrthoDB" id="1274115at2759"/>
<dbReference type="GO" id="GO:0016491">
    <property type="term" value="F:oxidoreductase activity"/>
    <property type="evidence" value="ECO:0007669"/>
    <property type="project" value="UniProtKB-KW"/>
</dbReference>
<evidence type="ECO:0000256" key="2">
    <source>
        <dbReference type="ARBA" id="ARBA00023002"/>
    </source>
</evidence>
<evidence type="ECO:0000313" key="5">
    <source>
        <dbReference type="Proteomes" id="UP001140453"/>
    </source>
</evidence>
<proteinExistence type="inferred from homology"/>
<dbReference type="EMBL" id="JAPEVB010000007">
    <property type="protein sequence ID" value="KAJ4385752.1"/>
    <property type="molecule type" value="Genomic_DNA"/>
</dbReference>
<dbReference type="Pfam" id="PF00106">
    <property type="entry name" value="adh_short"/>
    <property type="match status" value="1"/>
</dbReference>
<dbReference type="Proteomes" id="UP001140453">
    <property type="component" value="Unassembled WGS sequence"/>
</dbReference>
<dbReference type="PRINTS" id="PR00081">
    <property type="entry name" value="GDHRDH"/>
</dbReference>
<comment type="similarity">
    <text evidence="1 3">Belongs to the short-chain dehydrogenases/reductases (SDR) family.</text>
</comment>
<name>A0A9W9CT57_9PEZI</name>
<dbReference type="InterPro" id="IPR036291">
    <property type="entry name" value="NAD(P)-bd_dom_sf"/>
</dbReference>
<organism evidence="4 5">
    <name type="scientific">Gnomoniopsis smithogilvyi</name>
    <dbReference type="NCBI Taxonomy" id="1191159"/>
    <lineage>
        <taxon>Eukaryota</taxon>
        <taxon>Fungi</taxon>
        <taxon>Dikarya</taxon>
        <taxon>Ascomycota</taxon>
        <taxon>Pezizomycotina</taxon>
        <taxon>Sordariomycetes</taxon>
        <taxon>Sordariomycetidae</taxon>
        <taxon>Diaporthales</taxon>
        <taxon>Gnomoniaceae</taxon>
        <taxon>Gnomoniopsis</taxon>
    </lineage>
</organism>
<evidence type="ECO:0000256" key="3">
    <source>
        <dbReference type="RuleBase" id="RU000363"/>
    </source>
</evidence>
<evidence type="ECO:0000313" key="4">
    <source>
        <dbReference type="EMBL" id="KAJ4385752.1"/>
    </source>
</evidence>
<dbReference type="AlphaFoldDB" id="A0A9W9CT57"/>
<protein>
    <submittedName>
        <fullName evidence="4">Uncharacterized protein</fullName>
    </submittedName>
</protein>
<dbReference type="InterPro" id="IPR051911">
    <property type="entry name" value="SDR_oxidoreductase"/>
</dbReference>
<evidence type="ECO:0000256" key="1">
    <source>
        <dbReference type="ARBA" id="ARBA00006484"/>
    </source>
</evidence>
<dbReference type="PANTHER" id="PTHR43976">
    <property type="entry name" value="SHORT CHAIN DEHYDROGENASE"/>
    <property type="match status" value="1"/>
</dbReference>
<keyword evidence="2" id="KW-0560">Oxidoreductase</keyword>